<protein>
    <submittedName>
        <fullName evidence="1">Uncharacterized protein</fullName>
    </submittedName>
</protein>
<sequence length="22" mass="2368">MTLQTGNTLVKRCAEFLGSPNS</sequence>
<dbReference type="EMBL" id="CAUM01000150">
    <property type="protein sequence ID" value="CCV08992.1"/>
    <property type="molecule type" value="Genomic_DNA"/>
</dbReference>
<reference evidence="1 2" key="1">
    <citation type="submission" date="2013-02" db="EMBL/GenBank/DDBJ databases">
        <authorList>
            <person name="Genoscope - CEA"/>
        </authorList>
    </citation>
    <scope>NUCLEOTIDE SEQUENCE [LARGE SCALE GENOMIC DNA]</scope>
    <source>
        <strain evidence="1 2">STM 2683</strain>
    </source>
</reference>
<name>M5EXR8_9HYPH</name>
<proteinExistence type="predicted"/>
<gene>
    <name evidence="1" type="ORF">MESS2_80123</name>
</gene>
<keyword evidence="2" id="KW-1185">Reference proteome</keyword>
<accession>M5EXR8</accession>
<dbReference type="Proteomes" id="UP000012062">
    <property type="component" value="Unassembled WGS sequence"/>
</dbReference>
<evidence type="ECO:0000313" key="1">
    <source>
        <dbReference type="EMBL" id="CCV08992.1"/>
    </source>
</evidence>
<dbReference type="AlphaFoldDB" id="M5EXR8"/>
<dbReference type="STRING" id="1297569.MESS2_80123"/>
<evidence type="ECO:0000313" key="2">
    <source>
        <dbReference type="Proteomes" id="UP000012062"/>
    </source>
</evidence>
<organism evidence="1 2">
    <name type="scientific">Mesorhizobium metallidurans STM 2683</name>
    <dbReference type="NCBI Taxonomy" id="1297569"/>
    <lineage>
        <taxon>Bacteria</taxon>
        <taxon>Pseudomonadati</taxon>
        <taxon>Pseudomonadota</taxon>
        <taxon>Alphaproteobacteria</taxon>
        <taxon>Hyphomicrobiales</taxon>
        <taxon>Phyllobacteriaceae</taxon>
        <taxon>Mesorhizobium</taxon>
    </lineage>
</organism>
<comment type="caution">
    <text evidence="1">The sequence shown here is derived from an EMBL/GenBank/DDBJ whole genome shotgun (WGS) entry which is preliminary data.</text>
</comment>